<dbReference type="InterPro" id="IPR048341">
    <property type="entry name" value="DUF1285_N"/>
</dbReference>
<protein>
    <recommendedName>
        <fullName evidence="5">DUF1285 domain-containing protein</fullName>
    </recommendedName>
</protein>
<evidence type="ECO:0000259" key="2">
    <source>
        <dbReference type="Pfam" id="PF21028"/>
    </source>
</evidence>
<dbReference type="Pfam" id="PF06938">
    <property type="entry name" value="DUF1285_N"/>
    <property type="match status" value="1"/>
</dbReference>
<dbReference type="AlphaFoldDB" id="A0A1I0CR12"/>
<gene>
    <name evidence="3" type="ORF">SAMN05660429_01299</name>
</gene>
<sequence length="175" mass="20338">MSLDKITQQLAEQSTTKYPPVHLWDPPYCGEIDIEIKSDGTWFYNGGEIKRLPLVKLFASVLKREQHDYFLVTPVEKVKIKVVEKPYVITQWEMINGVMQLTTQLGDVCWLEDAEQLEISEQGHIYITVRNNLQGLVHRNVYYQWIEMAEQKEVAGKTHLGFYSNQVFFDLGAID</sequence>
<dbReference type="STRING" id="349064.SAMN05660429_01299"/>
<dbReference type="EMBL" id="FOHK01000005">
    <property type="protein sequence ID" value="SET22202.1"/>
    <property type="molecule type" value="Genomic_DNA"/>
</dbReference>
<dbReference type="OrthoDB" id="3078366at2"/>
<dbReference type="InterPro" id="IPR010707">
    <property type="entry name" value="DUF1285"/>
</dbReference>
<dbReference type="InterPro" id="IPR023361">
    <property type="entry name" value="DUF1285_beta_roll_sf"/>
</dbReference>
<dbReference type="Gene3D" id="2.30.270.10">
    <property type="entry name" value="duf1285 protein"/>
    <property type="match status" value="1"/>
</dbReference>
<proteinExistence type="predicted"/>
<dbReference type="RefSeq" id="WP_093328625.1">
    <property type="nucleotide sequence ID" value="NZ_AP027363.1"/>
</dbReference>
<feature type="domain" description="DUF1285" evidence="2">
    <location>
        <begin position="86"/>
        <end position="171"/>
    </location>
</feature>
<accession>A0A1I0CR12</accession>
<dbReference type="Pfam" id="PF21028">
    <property type="entry name" value="DUF1285_C"/>
    <property type="match status" value="1"/>
</dbReference>
<dbReference type="InterPro" id="IPR048342">
    <property type="entry name" value="DUF1285_C"/>
</dbReference>
<dbReference type="Gene3D" id="3.10.540.10">
    <property type="entry name" value="duf1285 like domain"/>
    <property type="match status" value="1"/>
</dbReference>
<evidence type="ECO:0000313" key="3">
    <source>
        <dbReference type="EMBL" id="SET22202.1"/>
    </source>
</evidence>
<evidence type="ECO:0000259" key="1">
    <source>
        <dbReference type="Pfam" id="PF06938"/>
    </source>
</evidence>
<dbReference type="PIRSF" id="PIRSF029557">
    <property type="entry name" value="UCP029557"/>
    <property type="match status" value="1"/>
</dbReference>
<keyword evidence="4" id="KW-1185">Reference proteome</keyword>
<organism evidence="3 4">
    <name type="scientific">Thalassotalea agarivorans</name>
    <name type="common">Thalassomonas agarivorans</name>
    <dbReference type="NCBI Taxonomy" id="349064"/>
    <lineage>
        <taxon>Bacteria</taxon>
        <taxon>Pseudomonadati</taxon>
        <taxon>Pseudomonadota</taxon>
        <taxon>Gammaproteobacteria</taxon>
        <taxon>Alteromonadales</taxon>
        <taxon>Colwelliaceae</taxon>
        <taxon>Thalassotalea</taxon>
    </lineage>
</organism>
<evidence type="ECO:0008006" key="5">
    <source>
        <dbReference type="Google" id="ProtNLM"/>
    </source>
</evidence>
<dbReference type="Proteomes" id="UP000199308">
    <property type="component" value="Unassembled WGS sequence"/>
</dbReference>
<reference evidence="3 4" key="1">
    <citation type="submission" date="2016-10" db="EMBL/GenBank/DDBJ databases">
        <authorList>
            <person name="de Groot N.N."/>
        </authorList>
    </citation>
    <scope>NUCLEOTIDE SEQUENCE [LARGE SCALE GENOMIC DNA]</scope>
    <source>
        <strain evidence="3 4">DSM 19706</strain>
    </source>
</reference>
<feature type="domain" description="DUF1285" evidence="1">
    <location>
        <begin position="19"/>
        <end position="82"/>
    </location>
</feature>
<name>A0A1I0CR12_THASX</name>
<evidence type="ECO:0000313" key="4">
    <source>
        <dbReference type="Proteomes" id="UP000199308"/>
    </source>
</evidence>